<keyword evidence="2" id="KW-1185">Reference proteome</keyword>
<comment type="caution">
    <text evidence="1">The sequence shown here is derived from an EMBL/GenBank/DDBJ whole genome shotgun (WGS) entry which is preliminary data.</text>
</comment>
<evidence type="ECO:0000313" key="1">
    <source>
        <dbReference type="EMBL" id="MFD1673088.1"/>
    </source>
</evidence>
<dbReference type="EMBL" id="JBHTOP010000029">
    <property type="protein sequence ID" value="MFD1673088.1"/>
    <property type="molecule type" value="Genomic_DNA"/>
</dbReference>
<gene>
    <name evidence="1" type="ORF">ACFQ5M_13580</name>
</gene>
<accession>A0ABW4JCK3</accession>
<sequence length="183" mass="20498">MTAEAESTTTRHRSRYRIEATATDKLAVDYLKKTYGLTTAAECYRRAMQDEVLLLKYVENPESRSALQVLSREHSGKISALTIALFSGDKTGAEQLEQTRRLLEDLNAKLDELLYQTNMMGRNVNQVAKSLNVASKNGDKVGATVIQFLLGLQRDVVTPLRQTVKETKEVIHNGRSDEHSNSI</sequence>
<name>A0ABW4JCK3_9LACO</name>
<dbReference type="RefSeq" id="WP_125715611.1">
    <property type="nucleotide sequence ID" value="NZ_JBHTOP010000029.1"/>
</dbReference>
<organism evidence="1 2">
    <name type="scientific">Agrilactobacillus yilanensis</name>
    <dbReference type="NCBI Taxonomy" id="2485997"/>
    <lineage>
        <taxon>Bacteria</taxon>
        <taxon>Bacillati</taxon>
        <taxon>Bacillota</taxon>
        <taxon>Bacilli</taxon>
        <taxon>Lactobacillales</taxon>
        <taxon>Lactobacillaceae</taxon>
        <taxon>Agrilactobacillus</taxon>
    </lineage>
</organism>
<proteinExistence type="predicted"/>
<dbReference type="Proteomes" id="UP001597267">
    <property type="component" value="Unassembled WGS sequence"/>
</dbReference>
<evidence type="ECO:0008006" key="3">
    <source>
        <dbReference type="Google" id="ProtNLM"/>
    </source>
</evidence>
<evidence type="ECO:0000313" key="2">
    <source>
        <dbReference type="Proteomes" id="UP001597267"/>
    </source>
</evidence>
<reference evidence="2" key="1">
    <citation type="journal article" date="2019" name="Int. J. Syst. Evol. Microbiol.">
        <title>The Global Catalogue of Microorganisms (GCM) 10K type strain sequencing project: providing services to taxonomists for standard genome sequencing and annotation.</title>
        <authorList>
            <consortium name="The Broad Institute Genomics Platform"/>
            <consortium name="The Broad Institute Genome Sequencing Center for Infectious Disease"/>
            <person name="Wu L."/>
            <person name="Ma J."/>
        </authorList>
    </citation>
    <scope>NUCLEOTIDE SEQUENCE [LARGE SCALE GENOMIC DNA]</scope>
    <source>
        <strain evidence="2">CCM 8896</strain>
    </source>
</reference>
<protein>
    <recommendedName>
        <fullName evidence="3">Plasmid mobilization relaxosome protein MobC</fullName>
    </recommendedName>
</protein>